<comment type="caution">
    <text evidence="5">The sequence shown here is derived from an EMBL/GenBank/DDBJ whole genome shotgun (WGS) entry which is preliminary data.</text>
</comment>
<keyword evidence="1" id="KW-0805">Transcription regulation</keyword>
<dbReference type="SMART" id="SM00530">
    <property type="entry name" value="HTH_XRE"/>
    <property type="match status" value="1"/>
</dbReference>
<dbReference type="InterPro" id="IPR010982">
    <property type="entry name" value="Lambda_DNA-bd_dom_sf"/>
</dbReference>
<dbReference type="Gene3D" id="1.10.260.40">
    <property type="entry name" value="lambda repressor-like DNA-binding domains"/>
    <property type="match status" value="1"/>
</dbReference>
<accession>A0A554VA74</accession>
<organism evidence="5 6">
    <name type="scientific">Aquimarina algiphila</name>
    <dbReference type="NCBI Taxonomy" id="2047982"/>
    <lineage>
        <taxon>Bacteria</taxon>
        <taxon>Pseudomonadati</taxon>
        <taxon>Bacteroidota</taxon>
        <taxon>Flavobacteriia</taxon>
        <taxon>Flavobacteriales</taxon>
        <taxon>Flavobacteriaceae</taxon>
        <taxon>Aquimarina</taxon>
    </lineage>
</organism>
<evidence type="ECO:0000256" key="3">
    <source>
        <dbReference type="ARBA" id="ARBA00023163"/>
    </source>
</evidence>
<evidence type="ECO:0000313" key="5">
    <source>
        <dbReference type="EMBL" id="TSE02655.1"/>
    </source>
</evidence>
<dbReference type="Pfam" id="PF01381">
    <property type="entry name" value="HTH_3"/>
    <property type="match status" value="1"/>
</dbReference>
<evidence type="ECO:0000256" key="2">
    <source>
        <dbReference type="ARBA" id="ARBA00023125"/>
    </source>
</evidence>
<dbReference type="CDD" id="cd00093">
    <property type="entry name" value="HTH_XRE"/>
    <property type="match status" value="1"/>
</dbReference>
<keyword evidence="2" id="KW-0238">DNA-binding</keyword>
<dbReference type="GO" id="GO:0003677">
    <property type="term" value="F:DNA binding"/>
    <property type="evidence" value="ECO:0007669"/>
    <property type="project" value="UniProtKB-KW"/>
</dbReference>
<dbReference type="PANTHER" id="PTHR36511">
    <property type="entry name" value="MERR FAMILY BACTERIAL REGULATORY PROTEIN"/>
    <property type="match status" value="1"/>
</dbReference>
<dbReference type="AlphaFoldDB" id="A0A554VA74"/>
<keyword evidence="3" id="KW-0804">Transcription</keyword>
<gene>
    <name evidence="5" type="ORF">FOF46_30685</name>
</gene>
<dbReference type="EMBL" id="VLNR01000152">
    <property type="protein sequence ID" value="TSE02655.1"/>
    <property type="molecule type" value="Genomic_DNA"/>
</dbReference>
<evidence type="ECO:0000313" key="6">
    <source>
        <dbReference type="Proteomes" id="UP000318833"/>
    </source>
</evidence>
<dbReference type="InterPro" id="IPR001387">
    <property type="entry name" value="Cro/C1-type_HTH"/>
</dbReference>
<dbReference type="SUPFAM" id="SSF47413">
    <property type="entry name" value="lambda repressor-like DNA-binding domains"/>
    <property type="match status" value="1"/>
</dbReference>
<sequence length="137" mass="15307">MNSSDIKQVRKKLKLSQKEFGKALGVSLSAVQSWESGARNMSDTAIKLLNGLLNDPSIEQHNVSVSNLSLVHNLSIFYNKDGERVPDKAISEYATRNIERFIREDIGFKKSIDIEALKILMKARKSDGTIDIDKIGD</sequence>
<dbReference type="PANTHER" id="PTHR36511:SF3">
    <property type="entry name" value="ANTITOXIN HIGA-2"/>
    <property type="match status" value="1"/>
</dbReference>
<dbReference type="RefSeq" id="WP_143919227.1">
    <property type="nucleotide sequence ID" value="NZ_CANMIK010000115.1"/>
</dbReference>
<proteinExistence type="predicted"/>
<keyword evidence="6" id="KW-1185">Reference proteome</keyword>
<dbReference type="Proteomes" id="UP000318833">
    <property type="component" value="Unassembled WGS sequence"/>
</dbReference>
<dbReference type="OrthoDB" id="3831186at2"/>
<evidence type="ECO:0000259" key="4">
    <source>
        <dbReference type="PROSITE" id="PS50943"/>
    </source>
</evidence>
<reference evidence="5 6" key="1">
    <citation type="submission" date="2019-07" db="EMBL/GenBank/DDBJ databases">
        <title>The draft genome sequence of Aquimarina algiphila M91.</title>
        <authorList>
            <person name="Meng X."/>
        </authorList>
    </citation>
    <scope>NUCLEOTIDE SEQUENCE [LARGE SCALE GENOMIC DNA]</scope>
    <source>
        <strain evidence="5 6">M91</strain>
    </source>
</reference>
<protein>
    <submittedName>
        <fullName evidence="5">Helix-turn-helix domain-containing protein</fullName>
    </submittedName>
</protein>
<name>A0A554VA74_9FLAO</name>
<feature type="domain" description="HTH cro/C1-type" evidence="4">
    <location>
        <begin position="6"/>
        <end position="40"/>
    </location>
</feature>
<evidence type="ECO:0000256" key="1">
    <source>
        <dbReference type="ARBA" id="ARBA00023015"/>
    </source>
</evidence>
<dbReference type="PROSITE" id="PS50943">
    <property type="entry name" value="HTH_CROC1"/>
    <property type="match status" value="1"/>
</dbReference>
<dbReference type="InterPro" id="IPR052359">
    <property type="entry name" value="HTH-type_reg/antitoxin"/>
</dbReference>